<name>A0ABV4GLX0_9BRAD</name>
<evidence type="ECO:0000313" key="5">
    <source>
        <dbReference type="EMBL" id="MEY9472721.1"/>
    </source>
</evidence>
<evidence type="ECO:0000259" key="3">
    <source>
        <dbReference type="PROSITE" id="PS50883"/>
    </source>
</evidence>
<accession>A0ABV4GLX0</accession>
<feature type="domain" description="EAL" evidence="3">
    <location>
        <begin position="508"/>
        <end position="757"/>
    </location>
</feature>
<organism evidence="5 6">
    <name type="scientific">Bradyrhizobium yuanmingense</name>
    <dbReference type="NCBI Taxonomy" id="108015"/>
    <lineage>
        <taxon>Bacteria</taxon>
        <taxon>Pseudomonadati</taxon>
        <taxon>Pseudomonadota</taxon>
        <taxon>Alphaproteobacteria</taxon>
        <taxon>Hyphomicrobiales</taxon>
        <taxon>Nitrobacteraceae</taxon>
        <taxon>Bradyrhizobium</taxon>
    </lineage>
</organism>
<dbReference type="Gene3D" id="3.20.20.450">
    <property type="entry name" value="EAL domain"/>
    <property type="match status" value="1"/>
</dbReference>
<proteinExistence type="predicted"/>
<dbReference type="InterPro" id="IPR052155">
    <property type="entry name" value="Biofilm_reg_signaling"/>
</dbReference>
<feature type="transmembrane region" description="Helical" evidence="2">
    <location>
        <begin position="54"/>
        <end position="71"/>
    </location>
</feature>
<dbReference type="NCBIfam" id="TIGR00254">
    <property type="entry name" value="GGDEF"/>
    <property type="match status" value="1"/>
</dbReference>
<dbReference type="InterPro" id="IPR035919">
    <property type="entry name" value="EAL_sf"/>
</dbReference>
<dbReference type="CDD" id="cd01949">
    <property type="entry name" value="GGDEF"/>
    <property type="match status" value="1"/>
</dbReference>
<gene>
    <name evidence="5" type="ORF">ABH992_005120</name>
</gene>
<comment type="caution">
    <text evidence="5">The sequence shown here is derived from an EMBL/GenBank/DDBJ whole genome shotgun (WGS) entry which is preliminary data.</text>
</comment>
<feature type="compositionally biased region" description="Polar residues" evidence="1">
    <location>
        <begin position="1"/>
        <end position="10"/>
    </location>
</feature>
<evidence type="ECO:0000313" key="6">
    <source>
        <dbReference type="Proteomes" id="UP001565474"/>
    </source>
</evidence>
<evidence type="ECO:0000259" key="4">
    <source>
        <dbReference type="PROSITE" id="PS50887"/>
    </source>
</evidence>
<reference evidence="5 6" key="1">
    <citation type="submission" date="2024-07" db="EMBL/GenBank/DDBJ databases">
        <title>Genomic Encyclopedia of Type Strains, Phase V (KMG-V): Genome sequencing to study the core and pangenomes of soil and plant-associated prokaryotes.</title>
        <authorList>
            <person name="Whitman W."/>
        </authorList>
    </citation>
    <scope>NUCLEOTIDE SEQUENCE [LARGE SCALE GENOMIC DNA]</scope>
    <source>
        <strain evidence="5 6">USDA 222</strain>
    </source>
</reference>
<dbReference type="SUPFAM" id="SSF55073">
    <property type="entry name" value="Nucleotide cyclase"/>
    <property type="match status" value="1"/>
</dbReference>
<feature type="transmembrane region" description="Helical" evidence="2">
    <location>
        <begin position="147"/>
        <end position="165"/>
    </location>
</feature>
<dbReference type="Pfam" id="PF00563">
    <property type="entry name" value="EAL"/>
    <property type="match status" value="1"/>
</dbReference>
<evidence type="ECO:0000256" key="2">
    <source>
        <dbReference type="SAM" id="Phobius"/>
    </source>
</evidence>
<dbReference type="PROSITE" id="PS50887">
    <property type="entry name" value="GGDEF"/>
    <property type="match status" value="1"/>
</dbReference>
<dbReference type="Proteomes" id="UP001565474">
    <property type="component" value="Unassembled WGS sequence"/>
</dbReference>
<feature type="transmembrane region" description="Helical" evidence="2">
    <location>
        <begin position="171"/>
        <end position="190"/>
    </location>
</feature>
<dbReference type="Gene3D" id="3.30.70.270">
    <property type="match status" value="1"/>
</dbReference>
<dbReference type="SMART" id="SM00267">
    <property type="entry name" value="GGDEF"/>
    <property type="match status" value="1"/>
</dbReference>
<dbReference type="Pfam" id="PF12860">
    <property type="entry name" value="PAS_7"/>
    <property type="match status" value="1"/>
</dbReference>
<dbReference type="SMART" id="SM00052">
    <property type="entry name" value="EAL"/>
    <property type="match status" value="1"/>
</dbReference>
<keyword evidence="2" id="KW-1133">Transmembrane helix</keyword>
<dbReference type="InterPro" id="IPR001633">
    <property type="entry name" value="EAL_dom"/>
</dbReference>
<keyword evidence="2" id="KW-0812">Transmembrane</keyword>
<feature type="domain" description="GGDEF" evidence="4">
    <location>
        <begin position="366"/>
        <end position="499"/>
    </location>
</feature>
<keyword evidence="6" id="KW-1185">Reference proteome</keyword>
<dbReference type="SUPFAM" id="SSF141868">
    <property type="entry name" value="EAL domain-like"/>
    <property type="match status" value="1"/>
</dbReference>
<dbReference type="CDD" id="cd01948">
    <property type="entry name" value="EAL"/>
    <property type="match status" value="1"/>
</dbReference>
<dbReference type="Gene3D" id="3.30.450.20">
    <property type="entry name" value="PAS domain"/>
    <property type="match status" value="1"/>
</dbReference>
<dbReference type="Pfam" id="PF00990">
    <property type="entry name" value="GGDEF"/>
    <property type="match status" value="1"/>
</dbReference>
<dbReference type="PANTHER" id="PTHR44757">
    <property type="entry name" value="DIGUANYLATE CYCLASE DGCP"/>
    <property type="match status" value="1"/>
</dbReference>
<protein>
    <submittedName>
        <fullName evidence="5">Diguanylate cyclase (GGDEF)-like protein</fullName>
    </submittedName>
</protein>
<dbReference type="EMBL" id="JBGBZN010000002">
    <property type="protein sequence ID" value="MEY9472721.1"/>
    <property type="molecule type" value="Genomic_DNA"/>
</dbReference>
<dbReference type="PANTHER" id="PTHR44757:SF2">
    <property type="entry name" value="BIOFILM ARCHITECTURE MAINTENANCE PROTEIN MBAA"/>
    <property type="match status" value="1"/>
</dbReference>
<dbReference type="InterPro" id="IPR000160">
    <property type="entry name" value="GGDEF_dom"/>
</dbReference>
<feature type="transmembrane region" description="Helical" evidence="2">
    <location>
        <begin position="30"/>
        <end position="48"/>
    </location>
</feature>
<feature type="region of interest" description="Disordered" evidence="1">
    <location>
        <begin position="1"/>
        <end position="20"/>
    </location>
</feature>
<sequence>MQFASQSGEQGQPPPVNPAAQIDSLFEAPGPLLAGLIFVSIGAALTALKTGEPLIWACVALLVLAGTVRAIDLRRYQGRKSSVTAEAAKRWQARYQIGAKIQAAAIGIWCGTTLLATDDAVAHMIALSVTTGIAAGGAGRAYGRPSIFHLQALLIFAPAVLALAWRGTPYYIAMAVVSAAFLLAIMQLSVNLHRIFMGAVVAREREAALAGQFDTALNNMPHGLCMFHRDGQLAVMNHRFAAMMNLPDHLPRSGASARDIIAACVQARSISSADGEHIVAGIESSREKEIITADANLERNRSLCWTVQPMADGGAVLLLEDITERRNAEAKITHLARYDDLTALPNRVNFRDQIEHLLAVSHDAAQLSALLFIDLDQFKQVNDTLGHPCGDQLLCAVANRLREMLRPEDFVARFGGDEFVVFQQNLTAPEDAAALARRIVERLSERYRIDNHLVEIGASVGIALTSPEGTSADTLLKNADMALYRAKADGRGTYCFFRDEMAATVEARRILELDLRKALANEEFELFFQPLVNLRSGKITTCEALLRWNHPVRGTVSPVDIIPVAEDMGLIVDLGRWILRRACMECMKWPEGVSVAVNFSPQQFHQRDVLSEIRYALEVSGLPAHRLEIEITESSLLRNTQLTHDILSQLHALGVRISLDDFGTGYSSLSYLHNFPMQKVKIDRSFLEGIDTDRPLTLLRGVARLSADLGMAVVVEGIETNEQLELISADGTRDRRAGLPVQPARAGSANPAIAQRLAWSSRARRPARPRVVAIGLIPFPLSQSAPIGTVVLRARKG</sequence>
<dbReference type="PROSITE" id="PS50883">
    <property type="entry name" value="EAL"/>
    <property type="match status" value="1"/>
</dbReference>
<dbReference type="InterPro" id="IPR043128">
    <property type="entry name" value="Rev_trsase/Diguanyl_cyclase"/>
</dbReference>
<keyword evidence="2" id="KW-0472">Membrane</keyword>
<evidence type="ECO:0000256" key="1">
    <source>
        <dbReference type="SAM" id="MobiDB-lite"/>
    </source>
</evidence>
<dbReference type="InterPro" id="IPR029787">
    <property type="entry name" value="Nucleotide_cyclase"/>
</dbReference>